<evidence type="ECO:0000256" key="8">
    <source>
        <dbReference type="ARBA" id="ARBA00022801"/>
    </source>
</evidence>
<evidence type="ECO:0000256" key="11">
    <source>
        <dbReference type="HAMAP-Rule" id="MF_00550"/>
    </source>
</evidence>
<evidence type="ECO:0000256" key="9">
    <source>
        <dbReference type="ARBA" id="ARBA00022833"/>
    </source>
</evidence>
<dbReference type="Gene3D" id="3.30.70.360">
    <property type="match status" value="1"/>
</dbReference>
<dbReference type="InterPro" id="IPR036264">
    <property type="entry name" value="Bact_exopeptidase_dim_dom"/>
</dbReference>
<accession>A0A2X4PFG5</accession>
<evidence type="ECO:0000256" key="1">
    <source>
        <dbReference type="ARBA" id="ARBA00000870"/>
    </source>
</evidence>
<dbReference type="PIRSF" id="PIRSF037215">
    <property type="entry name" value="Peptidase_M20B"/>
    <property type="match status" value="1"/>
</dbReference>
<evidence type="ECO:0000256" key="13">
    <source>
        <dbReference type="PIRSR" id="PIRSR037215-2"/>
    </source>
</evidence>
<dbReference type="GO" id="GO:0006508">
    <property type="term" value="P:proteolysis"/>
    <property type="evidence" value="ECO:0007669"/>
    <property type="project" value="UniProtKB-UniRule"/>
</dbReference>
<sequence>MAIEAKSMSLLERFLRYVAVDTQSNEGSTDFPSTAKQLNLLNMLAEELRDLGLQDVKMDQYGYVTAGVPASPGMENAPVIGLIAHVDTSPDMIGCEVKPQIIENYDGQDIALNPQLTMRVADFPELATLQGHTLITTDGTTLLGADDKAGVAEIMTVVELLQTQPELKHGPLRIGFTPDEEIGRGVDHFDVPAFGADFAYTIDGGYEGEIEYENFNAASAKIDIRGRNVHPGYAKGKMINALQLAIDLHSQLPEKMRPECTEGYEGFYHLHALSGSVEQAQMSYILRDHDRSAFEEKKALLTQLVEKISALHSGASIKLELEDQYYNMREKVEPYPQLIDKALEAMKHCGVSPRLKPIRGGTDGARLSFMGLPCPNLFTGGMNFHGRYEYVSFTSMQRAVDTLLHLLALWGQAEKEGRQ</sequence>
<dbReference type="HAMAP" id="MF_00550">
    <property type="entry name" value="Aminopeptidase_M20"/>
    <property type="match status" value="1"/>
</dbReference>
<feature type="binding site" evidence="11 13">
    <location>
        <position position="146"/>
    </location>
    <ligand>
        <name>Zn(2+)</name>
        <dbReference type="ChEBI" id="CHEBI:29105"/>
        <label>2</label>
    </ligand>
</feature>
<dbReference type="Gene3D" id="3.40.630.10">
    <property type="entry name" value="Zn peptidases"/>
    <property type="match status" value="1"/>
</dbReference>
<keyword evidence="4 11" id="KW-0031">Aminopeptidase</keyword>
<evidence type="ECO:0000256" key="2">
    <source>
        <dbReference type="ARBA" id="ARBA00004496"/>
    </source>
</evidence>
<dbReference type="GO" id="GO:0008270">
    <property type="term" value="F:zinc ion binding"/>
    <property type="evidence" value="ECO:0007669"/>
    <property type="project" value="UniProtKB-UniRule"/>
</dbReference>
<protein>
    <recommendedName>
        <fullName evidence="11">Peptidase T</fullName>
        <ecNumber evidence="11">3.4.11.4</ecNumber>
    </recommendedName>
    <alternativeName>
        <fullName evidence="11">Aminotripeptidase</fullName>
        <shortName evidence="11">Tripeptidase</shortName>
    </alternativeName>
    <alternativeName>
        <fullName evidence="11">Tripeptide aminopeptidase</fullName>
    </alternativeName>
</protein>
<organism evidence="15 16">
    <name type="scientific">Porphyromonas crevioricanis</name>
    <dbReference type="NCBI Taxonomy" id="393921"/>
    <lineage>
        <taxon>Bacteria</taxon>
        <taxon>Pseudomonadati</taxon>
        <taxon>Bacteroidota</taxon>
        <taxon>Bacteroidia</taxon>
        <taxon>Bacteroidales</taxon>
        <taxon>Porphyromonadaceae</taxon>
        <taxon>Porphyromonas</taxon>
    </lineage>
</organism>
<evidence type="ECO:0000259" key="14">
    <source>
        <dbReference type="Pfam" id="PF07687"/>
    </source>
</evidence>
<evidence type="ECO:0000256" key="7">
    <source>
        <dbReference type="ARBA" id="ARBA00022723"/>
    </source>
</evidence>
<dbReference type="Pfam" id="PF01546">
    <property type="entry name" value="Peptidase_M20"/>
    <property type="match status" value="1"/>
</dbReference>
<feature type="binding site" evidence="11 13">
    <location>
        <position position="385"/>
    </location>
    <ligand>
        <name>Zn(2+)</name>
        <dbReference type="ChEBI" id="CHEBI:29105"/>
        <label>2</label>
    </ligand>
</feature>
<dbReference type="FunFam" id="3.30.70.360:FF:000002">
    <property type="entry name" value="Peptidase T"/>
    <property type="match status" value="1"/>
</dbReference>
<evidence type="ECO:0000256" key="4">
    <source>
        <dbReference type="ARBA" id="ARBA00022438"/>
    </source>
</evidence>
<dbReference type="PROSITE" id="PS00759">
    <property type="entry name" value="ARGE_DAPE_CPG2_2"/>
    <property type="match status" value="1"/>
</dbReference>
<keyword evidence="10 11" id="KW-0482">Metalloprotease</keyword>
<dbReference type="CDD" id="cd03892">
    <property type="entry name" value="M20_peptT"/>
    <property type="match status" value="1"/>
</dbReference>
<dbReference type="PROSITE" id="PS00758">
    <property type="entry name" value="ARGE_DAPE_CPG2_1"/>
    <property type="match status" value="1"/>
</dbReference>
<dbReference type="SUPFAM" id="SSF53187">
    <property type="entry name" value="Zn-dependent exopeptidases"/>
    <property type="match status" value="1"/>
</dbReference>
<keyword evidence="5 11" id="KW-0963">Cytoplasm</keyword>
<dbReference type="SUPFAM" id="SSF55031">
    <property type="entry name" value="Bacterial exopeptidase dimerisation domain"/>
    <property type="match status" value="1"/>
</dbReference>
<evidence type="ECO:0000313" key="16">
    <source>
        <dbReference type="Proteomes" id="UP000249300"/>
    </source>
</evidence>
<dbReference type="EMBL" id="LS483447">
    <property type="protein sequence ID" value="SQH72646.1"/>
    <property type="molecule type" value="Genomic_DNA"/>
</dbReference>
<comment type="function">
    <text evidence="11">Cleaves the N-terminal amino acid of tripeptides.</text>
</comment>
<keyword evidence="6 11" id="KW-0645">Protease</keyword>
<feature type="active site" evidence="11 12">
    <location>
        <position position="87"/>
    </location>
</feature>
<comment type="cofactor">
    <cofactor evidence="11 13">
        <name>Zn(2+)</name>
        <dbReference type="ChEBI" id="CHEBI:29105"/>
    </cofactor>
    <text evidence="11 13">Binds 2 Zn(2+) ions per subunit.</text>
</comment>
<dbReference type="GO" id="GO:0005829">
    <property type="term" value="C:cytosol"/>
    <property type="evidence" value="ECO:0007669"/>
    <property type="project" value="TreeGrafter"/>
</dbReference>
<dbReference type="InterPro" id="IPR010161">
    <property type="entry name" value="Peptidase_M20B"/>
</dbReference>
<dbReference type="InterPro" id="IPR011650">
    <property type="entry name" value="Peptidase_M20_dimer"/>
</dbReference>
<dbReference type="PANTHER" id="PTHR42994:SF1">
    <property type="entry name" value="PEPTIDASE T"/>
    <property type="match status" value="1"/>
</dbReference>
<dbReference type="PANTHER" id="PTHR42994">
    <property type="entry name" value="PEPTIDASE T"/>
    <property type="match status" value="1"/>
</dbReference>
<feature type="binding site" evidence="11 13">
    <location>
        <position position="146"/>
    </location>
    <ligand>
        <name>Zn(2+)</name>
        <dbReference type="ChEBI" id="CHEBI:29105"/>
        <label>1</label>
    </ligand>
</feature>
<proteinExistence type="inferred from homology"/>
<dbReference type="EC" id="3.4.11.4" evidence="11"/>
<evidence type="ECO:0000256" key="6">
    <source>
        <dbReference type="ARBA" id="ARBA00022670"/>
    </source>
</evidence>
<feature type="domain" description="Peptidase M20 dimerisation" evidence="14">
    <location>
        <begin position="212"/>
        <end position="308"/>
    </location>
</feature>
<dbReference type="GO" id="GO:0043171">
    <property type="term" value="P:peptide catabolic process"/>
    <property type="evidence" value="ECO:0007669"/>
    <property type="project" value="UniProtKB-UniRule"/>
</dbReference>
<comment type="similarity">
    <text evidence="3 11">Belongs to the peptidase M20B family.</text>
</comment>
<feature type="binding site" evidence="11 13">
    <location>
        <position position="203"/>
    </location>
    <ligand>
        <name>Zn(2+)</name>
        <dbReference type="ChEBI" id="CHEBI:29105"/>
        <label>1</label>
    </ligand>
</feature>
<gene>
    <name evidence="11 15" type="primary">pepT</name>
    <name evidence="15" type="ORF">NCTC12858_00472</name>
</gene>
<feature type="active site" description="Proton acceptor" evidence="11 12">
    <location>
        <position position="180"/>
    </location>
</feature>
<evidence type="ECO:0000256" key="3">
    <source>
        <dbReference type="ARBA" id="ARBA00009692"/>
    </source>
</evidence>
<comment type="subcellular location">
    <subcellularLocation>
        <location evidence="2 11">Cytoplasm</location>
    </subcellularLocation>
</comment>
<keyword evidence="8 11" id="KW-0378">Hydrolase</keyword>
<dbReference type="NCBIfam" id="TIGR01882">
    <property type="entry name" value="peptidase-T"/>
    <property type="match status" value="1"/>
</dbReference>
<keyword evidence="16" id="KW-1185">Reference proteome</keyword>
<keyword evidence="7 11" id="KW-0479">Metal-binding</keyword>
<name>A0A2X4PFG5_9PORP</name>
<evidence type="ECO:0000313" key="15">
    <source>
        <dbReference type="EMBL" id="SQH72646.1"/>
    </source>
</evidence>
<reference evidence="15 16" key="1">
    <citation type="submission" date="2018-06" db="EMBL/GenBank/DDBJ databases">
        <authorList>
            <consortium name="Pathogen Informatics"/>
            <person name="Doyle S."/>
        </authorList>
    </citation>
    <scope>NUCLEOTIDE SEQUENCE [LARGE SCALE GENOMIC DNA]</scope>
    <source>
        <strain evidence="15 16">NCTC12858</strain>
    </source>
</reference>
<dbReference type="GO" id="GO:0045148">
    <property type="term" value="F:tripeptide aminopeptidase activity"/>
    <property type="evidence" value="ECO:0007669"/>
    <property type="project" value="UniProtKB-UniRule"/>
</dbReference>
<dbReference type="AlphaFoldDB" id="A0A2X4PFG5"/>
<evidence type="ECO:0000256" key="10">
    <source>
        <dbReference type="ARBA" id="ARBA00023049"/>
    </source>
</evidence>
<feature type="binding site" evidence="11 13">
    <location>
        <position position="85"/>
    </location>
    <ligand>
        <name>Zn(2+)</name>
        <dbReference type="ChEBI" id="CHEBI:29105"/>
        <label>1</label>
    </ligand>
</feature>
<dbReference type="NCBIfam" id="NF003976">
    <property type="entry name" value="PRK05469.1"/>
    <property type="match status" value="1"/>
</dbReference>
<dbReference type="Proteomes" id="UP000249300">
    <property type="component" value="Chromosome 1"/>
</dbReference>
<evidence type="ECO:0000256" key="12">
    <source>
        <dbReference type="PIRSR" id="PIRSR037215-1"/>
    </source>
</evidence>
<dbReference type="InterPro" id="IPR002933">
    <property type="entry name" value="Peptidase_M20"/>
</dbReference>
<comment type="catalytic activity">
    <reaction evidence="1 11">
        <text>Release of the N-terminal residue from a tripeptide.</text>
        <dbReference type="EC" id="3.4.11.4"/>
    </reaction>
</comment>
<dbReference type="Pfam" id="PF07687">
    <property type="entry name" value="M20_dimer"/>
    <property type="match status" value="1"/>
</dbReference>
<keyword evidence="9 11" id="KW-0862">Zinc</keyword>
<dbReference type="NCBIfam" id="NF009920">
    <property type="entry name" value="PRK13381.1"/>
    <property type="match status" value="1"/>
</dbReference>
<feature type="binding site" evidence="11 13">
    <location>
        <position position="181"/>
    </location>
    <ligand>
        <name>Zn(2+)</name>
        <dbReference type="ChEBI" id="CHEBI:29105"/>
        <label>2</label>
    </ligand>
</feature>
<dbReference type="KEGG" id="pcre:NCTC12858_00472"/>
<dbReference type="GO" id="GO:0008237">
    <property type="term" value="F:metallopeptidase activity"/>
    <property type="evidence" value="ECO:0007669"/>
    <property type="project" value="UniProtKB-KW"/>
</dbReference>
<dbReference type="InterPro" id="IPR001261">
    <property type="entry name" value="ArgE/DapE_CS"/>
</dbReference>
<evidence type="ECO:0000256" key="5">
    <source>
        <dbReference type="ARBA" id="ARBA00022490"/>
    </source>
</evidence>